<gene>
    <name evidence="2" type="ORF">H8D96_10315</name>
</gene>
<evidence type="ECO:0000313" key="3">
    <source>
        <dbReference type="Proteomes" id="UP000605201"/>
    </source>
</evidence>
<reference evidence="2 3" key="1">
    <citation type="submission" date="2020-08" db="EMBL/GenBank/DDBJ databases">
        <title>Bridging the membrane lipid divide: bacteria of the FCB group superphylum have the potential to synthesize archaeal ether lipids.</title>
        <authorList>
            <person name="Villanueva L."/>
            <person name="Von Meijenfeldt F.A.B."/>
            <person name="Westbye A.B."/>
            <person name="Yadav S."/>
            <person name="Hopmans E.C."/>
            <person name="Dutilh B.E."/>
            <person name="Sinninghe Damste J.S."/>
        </authorList>
    </citation>
    <scope>NUCLEOTIDE SEQUENCE [LARGE SCALE GENOMIC DNA]</scope>
    <source>
        <strain evidence="2">NIOZ-UU17</strain>
    </source>
</reference>
<keyword evidence="2" id="KW-0969">Cilium</keyword>
<proteinExistence type="predicted"/>
<name>A0A8J6NRK0_9BACT</name>
<dbReference type="PANTHER" id="PTHR37166">
    <property type="entry name" value="PROTEIN FLAG"/>
    <property type="match status" value="1"/>
</dbReference>
<dbReference type="Gene3D" id="3.30.160.170">
    <property type="entry name" value="FlaG-like"/>
    <property type="match status" value="1"/>
</dbReference>
<dbReference type="SUPFAM" id="SSF160214">
    <property type="entry name" value="FlaG-like"/>
    <property type="match status" value="1"/>
</dbReference>
<dbReference type="AlphaFoldDB" id="A0A8J6NRK0"/>
<organism evidence="2 3">
    <name type="scientific">Candidatus Desulfatibia vada</name>
    <dbReference type="NCBI Taxonomy" id="2841696"/>
    <lineage>
        <taxon>Bacteria</taxon>
        <taxon>Pseudomonadati</taxon>
        <taxon>Thermodesulfobacteriota</taxon>
        <taxon>Desulfobacteria</taxon>
        <taxon>Desulfobacterales</taxon>
        <taxon>Desulfobacterales incertae sedis</taxon>
        <taxon>Candidatus Desulfatibia</taxon>
    </lineage>
</organism>
<dbReference type="InterPro" id="IPR035924">
    <property type="entry name" value="FlaG-like_sf"/>
</dbReference>
<dbReference type="PANTHER" id="PTHR37166:SF1">
    <property type="entry name" value="PROTEIN FLAG"/>
    <property type="match status" value="1"/>
</dbReference>
<keyword evidence="2" id="KW-0282">Flagellum</keyword>
<feature type="region of interest" description="Disordered" evidence="1">
    <location>
        <begin position="1"/>
        <end position="40"/>
    </location>
</feature>
<dbReference type="InterPro" id="IPR005186">
    <property type="entry name" value="FlaG"/>
</dbReference>
<protein>
    <submittedName>
        <fullName evidence="2">Flagellar protein FlaG</fullName>
    </submittedName>
</protein>
<keyword evidence="2" id="KW-0966">Cell projection</keyword>
<dbReference type="Pfam" id="PF03646">
    <property type="entry name" value="FlaG"/>
    <property type="match status" value="1"/>
</dbReference>
<comment type="caution">
    <text evidence="2">The sequence shown here is derived from an EMBL/GenBank/DDBJ whole genome shotgun (WGS) entry which is preliminary data.</text>
</comment>
<evidence type="ECO:0000313" key="2">
    <source>
        <dbReference type="EMBL" id="MBC8432301.1"/>
    </source>
</evidence>
<evidence type="ECO:0000256" key="1">
    <source>
        <dbReference type="SAM" id="MobiDB-lite"/>
    </source>
</evidence>
<dbReference type="EMBL" id="JACNIG010000216">
    <property type="protein sequence ID" value="MBC8432301.1"/>
    <property type="molecule type" value="Genomic_DNA"/>
</dbReference>
<sequence length="116" mass="12424">MLVESAKNATSGVMSPAQARLPVGTGMSPKGEAATKPVHEPSTADLKEVAANVQENLKFMSDVDLQFSVHEASGQVMIQVREESTGKLIREIPSKEVLNLAAKFDEMVGLIMDKKG</sequence>
<dbReference type="Proteomes" id="UP000605201">
    <property type="component" value="Unassembled WGS sequence"/>
</dbReference>
<accession>A0A8J6NRK0</accession>